<organism evidence="3">
    <name type="scientific">viral metagenome</name>
    <dbReference type="NCBI Taxonomy" id="1070528"/>
    <lineage>
        <taxon>unclassified sequences</taxon>
        <taxon>metagenomes</taxon>
        <taxon>organismal metagenomes</taxon>
    </lineage>
</organism>
<dbReference type="AlphaFoldDB" id="A0A6C0ASN9"/>
<dbReference type="Pfam" id="PF03235">
    <property type="entry name" value="GmrSD_N"/>
    <property type="match status" value="1"/>
</dbReference>
<proteinExistence type="predicted"/>
<dbReference type="EMBL" id="MN740805">
    <property type="protein sequence ID" value="QHS82814.1"/>
    <property type="molecule type" value="Genomic_DNA"/>
</dbReference>
<name>A0A6C0ASN9_9ZZZZ</name>
<evidence type="ECO:0000256" key="1">
    <source>
        <dbReference type="SAM" id="MobiDB-lite"/>
    </source>
</evidence>
<dbReference type="InterPro" id="IPR004919">
    <property type="entry name" value="GmrSD_N"/>
</dbReference>
<evidence type="ECO:0000313" key="3">
    <source>
        <dbReference type="EMBL" id="QHS82814.1"/>
    </source>
</evidence>
<evidence type="ECO:0000259" key="2">
    <source>
        <dbReference type="Pfam" id="PF03235"/>
    </source>
</evidence>
<feature type="region of interest" description="Disordered" evidence="1">
    <location>
        <begin position="350"/>
        <end position="369"/>
    </location>
</feature>
<reference evidence="3" key="1">
    <citation type="journal article" date="2020" name="Nature">
        <title>Giant virus diversity and host interactions through global metagenomics.</title>
        <authorList>
            <person name="Schulz F."/>
            <person name="Roux S."/>
            <person name="Paez-Espino D."/>
            <person name="Jungbluth S."/>
            <person name="Walsh D.A."/>
            <person name="Denef V.J."/>
            <person name="McMahon K.D."/>
            <person name="Konstantinidis K.T."/>
            <person name="Eloe-Fadrosh E.A."/>
            <person name="Kyrpides N.C."/>
            <person name="Woyke T."/>
        </authorList>
    </citation>
    <scope>NUCLEOTIDE SEQUENCE</scope>
    <source>
        <strain evidence="3">GVMAG-S-1101171-111</strain>
    </source>
</reference>
<sequence length="369" mass="42905">MSMSIRTENIQTTICALNGDFSGRRDSQDYDETKSVHIHRRNRAYVWNRDMQHAFLDSILKGYYVPPIICSSRIVNGVERREVMEGGNRITTVRRILNGDLRELKPEEIRIVESHPITLVVMRNLTSKQTREMFRRLNKNVKVSDGQLYSMSEEDSPLVREALALLNDDDYPLRTRITDYFFDTRNNDNDGKKQLENAVALVSGAIYGPEYITKSFTRQEENVENQSEINRTRVVTILGYAFEVFRQANDVVELTDKRKTKSYFTVGNYLGVILYDILMNLNNVQQVQRKWCNYLVKVRNEETDAVEAINVSGAKNITVDLLKRKSVKVETYLNEKRIMSTEELNKVRHPLPVDTDSEYYDSEEDDNDN</sequence>
<feature type="domain" description="GmrSD restriction endonucleases N-terminal" evidence="2">
    <location>
        <begin position="43"/>
        <end position="222"/>
    </location>
</feature>
<accession>A0A6C0ASN9</accession>
<feature type="compositionally biased region" description="Acidic residues" evidence="1">
    <location>
        <begin position="355"/>
        <end position="369"/>
    </location>
</feature>
<protein>
    <recommendedName>
        <fullName evidence="2">GmrSD restriction endonucleases N-terminal domain-containing protein</fullName>
    </recommendedName>
</protein>